<dbReference type="Proteomes" id="UP001565927">
    <property type="component" value="Unassembled WGS sequence"/>
</dbReference>
<proteinExistence type="predicted"/>
<gene>
    <name evidence="1" type="ORF">AB2L27_03505</name>
</gene>
<accession>A0ABV4GWZ2</accession>
<comment type="caution">
    <text evidence="1">The sequence shown here is derived from an EMBL/GenBank/DDBJ whole genome shotgun (WGS) entry which is preliminary data.</text>
</comment>
<evidence type="ECO:0008006" key="3">
    <source>
        <dbReference type="Google" id="ProtNLM"/>
    </source>
</evidence>
<dbReference type="Gene3D" id="3.40.50.300">
    <property type="entry name" value="P-loop containing nucleotide triphosphate hydrolases"/>
    <property type="match status" value="1"/>
</dbReference>
<sequence length="121" mass="12672">MRALVVVVDLEPLAMSSQDPLAPLRDLLAVAGDVGLHLVVARTSGGAAAALLHGFPRHLREVGAPALLLSGPAEEGTVVHGARFEHRVPGRAQWVTRRSGRDGEVLQIASGEWAHAGDPGR</sequence>
<evidence type="ECO:0000313" key="2">
    <source>
        <dbReference type="Proteomes" id="UP001565927"/>
    </source>
</evidence>
<name>A0ABV4GWZ2_9ACTN</name>
<dbReference type="EMBL" id="JBGFTU010000003">
    <property type="protein sequence ID" value="MEZ0163831.1"/>
    <property type="molecule type" value="Genomic_DNA"/>
</dbReference>
<keyword evidence="2" id="KW-1185">Reference proteome</keyword>
<organism evidence="1 2">
    <name type="scientific">Kineococcus halophytocola</name>
    <dbReference type="NCBI Taxonomy" id="3234027"/>
    <lineage>
        <taxon>Bacteria</taxon>
        <taxon>Bacillati</taxon>
        <taxon>Actinomycetota</taxon>
        <taxon>Actinomycetes</taxon>
        <taxon>Kineosporiales</taxon>
        <taxon>Kineosporiaceae</taxon>
        <taxon>Kineococcus</taxon>
    </lineage>
</organism>
<reference evidence="1 2" key="1">
    <citation type="submission" date="2024-07" db="EMBL/GenBank/DDBJ databases">
        <authorList>
            <person name="Thanompreechachai J."/>
            <person name="Duangmal K."/>
        </authorList>
    </citation>
    <scope>NUCLEOTIDE SEQUENCE [LARGE SCALE GENOMIC DNA]</scope>
    <source>
        <strain evidence="1 2">LSe6-4</strain>
    </source>
</reference>
<evidence type="ECO:0000313" key="1">
    <source>
        <dbReference type="EMBL" id="MEZ0163831.1"/>
    </source>
</evidence>
<dbReference type="InterPro" id="IPR027417">
    <property type="entry name" value="P-loop_NTPase"/>
</dbReference>
<protein>
    <recommendedName>
        <fullName evidence="3">Isochorismatase family protein</fullName>
    </recommendedName>
</protein>
<dbReference type="RefSeq" id="WP_370440079.1">
    <property type="nucleotide sequence ID" value="NZ_JBGFTU010000003.1"/>
</dbReference>